<proteinExistence type="predicted"/>
<feature type="region of interest" description="Disordered" evidence="1">
    <location>
        <begin position="1"/>
        <end position="38"/>
    </location>
</feature>
<feature type="compositionally biased region" description="Pro residues" evidence="1">
    <location>
        <begin position="1"/>
        <end position="11"/>
    </location>
</feature>
<reference evidence="4 5" key="1">
    <citation type="submission" date="2020-01" db="EMBL/GenBank/DDBJ databases">
        <title>Insect and environment-associated Actinomycetes.</title>
        <authorList>
            <person name="Currrie C."/>
            <person name="Chevrette M."/>
            <person name="Carlson C."/>
            <person name="Stubbendieck R."/>
            <person name="Wendt-Pienkowski E."/>
        </authorList>
    </citation>
    <scope>NUCLEOTIDE SEQUENCE [LARGE SCALE GENOMIC DNA]</scope>
    <source>
        <strain evidence="4 5">SID14438</strain>
    </source>
</reference>
<comment type="caution">
    <text evidence="4">The sequence shown here is derived from an EMBL/GenBank/DDBJ whole genome shotgun (WGS) entry which is preliminary data.</text>
</comment>
<dbReference type="InterPro" id="IPR015943">
    <property type="entry name" value="WD40/YVTN_repeat-like_dom_sf"/>
</dbReference>
<gene>
    <name evidence="4" type="ORF">G3I39_41960</name>
</gene>
<keyword evidence="2" id="KW-0472">Membrane</keyword>
<evidence type="ECO:0000313" key="4">
    <source>
        <dbReference type="EMBL" id="NEB73579.1"/>
    </source>
</evidence>
<dbReference type="AlphaFoldDB" id="A0A6N9VQZ1"/>
<feature type="region of interest" description="Disordered" evidence="1">
    <location>
        <begin position="72"/>
        <end position="121"/>
    </location>
</feature>
<dbReference type="InterPro" id="IPR002372">
    <property type="entry name" value="PQQ_rpt_dom"/>
</dbReference>
<accession>A0A6N9VQZ1</accession>
<keyword evidence="2" id="KW-0812">Transmembrane</keyword>
<evidence type="ECO:0000313" key="5">
    <source>
        <dbReference type="Proteomes" id="UP000471648"/>
    </source>
</evidence>
<dbReference type="InterPro" id="IPR011047">
    <property type="entry name" value="Quinoprotein_ADH-like_sf"/>
</dbReference>
<evidence type="ECO:0000256" key="2">
    <source>
        <dbReference type="SAM" id="Phobius"/>
    </source>
</evidence>
<evidence type="ECO:0000259" key="3">
    <source>
        <dbReference type="Pfam" id="PF13360"/>
    </source>
</evidence>
<sequence>MPRPSQPWELPPPEHRPVPGNPYAAEGFGPPVEPPRRRRSGRVPLIAAAVVLLLLAAGGGVYAVTDGRWGGSAAPVASAERKTPPAPETPSAPPASAVPAPEPKRIPTSAEINAGRKPGEATAWVVDDPTDLPGRSILLHDLWVVGDTVVQAMHRKVTAYRLSDGAEVWSVPLPAAVCETPVDPTPDGKVVVVYKNSQAVHGNRCNQLQMIDLRTGQAGWQRELTETGSLDDTIIVHTAISGDVLAVVQGMTAAAYRVGDGTELYDIPMENPGKCYPDDVAGGPRLLVSSNCAIGADRSKSYSLLREIDPRTGKVHWRFRTQAGWKVGKVLSVAPVVLTTLDTADIIGNWRIVALGAGGKLRTTIDARPKGFKYCGDSGDSGQGIQNCPGMVAGRNAVHVGGTGQVGAYDLATGKLVWGVKSEGSTLHPLREENGSSALVYEASRPGQEGGIIRFGPGGVDTKKQVLLHPRSARPTEHAMLAGRLAYVNGRIVITPSIVSGKDTEREARMISFAPENP</sequence>
<dbReference type="SUPFAM" id="SSF50998">
    <property type="entry name" value="Quinoprotein alcohol dehydrogenase-like"/>
    <property type="match status" value="1"/>
</dbReference>
<feature type="transmembrane region" description="Helical" evidence="2">
    <location>
        <begin position="45"/>
        <end position="64"/>
    </location>
</feature>
<keyword evidence="2" id="KW-1133">Transmembrane helix</keyword>
<dbReference type="Pfam" id="PF13360">
    <property type="entry name" value="PQQ_2"/>
    <property type="match status" value="1"/>
</dbReference>
<name>A0A6N9VQZ1_STRMI</name>
<dbReference type="RefSeq" id="WP_164359407.1">
    <property type="nucleotide sequence ID" value="NZ_JAAGME010001731.1"/>
</dbReference>
<dbReference type="EMBL" id="JAAGME010001731">
    <property type="protein sequence ID" value="NEB73579.1"/>
    <property type="molecule type" value="Genomic_DNA"/>
</dbReference>
<dbReference type="Proteomes" id="UP000471648">
    <property type="component" value="Unassembled WGS sequence"/>
</dbReference>
<organism evidence="4 5">
    <name type="scientific">Streptomyces microflavus</name>
    <name type="common">Streptomyces lipmanii</name>
    <dbReference type="NCBI Taxonomy" id="1919"/>
    <lineage>
        <taxon>Bacteria</taxon>
        <taxon>Bacillati</taxon>
        <taxon>Actinomycetota</taxon>
        <taxon>Actinomycetes</taxon>
        <taxon>Kitasatosporales</taxon>
        <taxon>Streptomycetaceae</taxon>
        <taxon>Streptomyces</taxon>
    </lineage>
</organism>
<feature type="compositionally biased region" description="Pro residues" evidence="1">
    <location>
        <begin position="84"/>
        <end position="93"/>
    </location>
</feature>
<evidence type="ECO:0000256" key="1">
    <source>
        <dbReference type="SAM" id="MobiDB-lite"/>
    </source>
</evidence>
<feature type="domain" description="Pyrrolo-quinoline quinone repeat" evidence="3">
    <location>
        <begin position="140"/>
        <end position="268"/>
    </location>
</feature>
<dbReference type="Gene3D" id="2.130.10.10">
    <property type="entry name" value="YVTN repeat-like/Quinoprotein amine dehydrogenase"/>
    <property type="match status" value="1"/>
</dbReference>
<protein>
    <submittedName>
        <fullName evidence="4">PQQ-binding-like beta-propeller repeat protein</fullName>
    </submittedName>
</protein>